<dbReference type="EMBL" id="ASPP01010814">
    <property type="protein sequence ID" value="ETO22353.1"/>
    <property type="molecule type" value="Genomic_DNA"/>
</dbReference>
<reference evidence="2 3" key="1">
    <citation type="journal article" date="2013" name="Curr. Biol.">
        <title>The Genome of the Foraminiferan Reticulomyxa filosa.</title>
        <authorList>
            <person name="Glockner G."/>
            <person name="Hulsmann N."/>
            <person name="Schleicher M."/>
            <person name="Noegel A.A."/>
            <person name="Eichinger L."/>
            <person name="Gallinger C."/>
            <person name="Pawlowski J."/>
            <person name="Sierra R."/>
            <person name="Euteneuer U."/>
            <person name="Pillet L."/>
            <person name="Moustafa A."/>
            <person name="Platzer M."/>
            <person name="Groth M."/>
            <person name="Szafranski K."/>
            <person name="Schliwa M."/>
        </authorList>
    </citation>
    <scope>NUCLEOTIDE SEQUENCE [LARGE SCALE GENOMIC DNA]</scope>
</reference>
<protein>
    <submittedName>
        <fullName evidence="2">Uncharacterized protein</fullName>
    </submittedName>
</protein>
<keyword evidence="3" id="KW-1185">Reference proteome</keyword>
<evidence type="ECO:0000313" key="2">
    <source>
        <dbReference type="EMBL" id="ETO22353.1"/>
    </source>
</evidence>
<gene>
    <name evidence="2" type="ORF">RFI_14846</name>
</gene>
<evidence type="ECO:0000313" key="3">
    <source>
        <dbReference type="Proteomes" id="UP000023152"/>
    </source>
</evidence>
<evidence type="ECO:0000256" key="1">
    <source>
        <dbReference type="SAM" id="MobiDB-lite"/>
    </source>
</evidence>
<sequence>MSLSTAIIDSTAYLDVNFAMKSQNFIPLNGPLAPLSRSRSEDSHSNDNINPSKQLHPIHLKKPNYPAPLPPSADLYTNHRRKEAYVLSTPTRNNDGGRIYESVRIFDGVIFENGTDEFDKWALETKGQTQTSKNGTEKIVPVTKSMHQVRKDQSEKTEMQKIANNKGKHYNGYDYSHTPNMTGKSVPHGNDRVSHDMRSQSLSERVKNMFGLKV</sequence>
<accession>X6N8Y0</accession>
<feature type="region of interest" description="Disordered" evidence="1">
    <location>
        <begin position="35"/>
        <end position="64"/>
    </location>
</feature>
<proteinExistence type="predicted"/>
<dbReference type="AlphaFoldDB" id="X6N8Y0"/>
<comment type="caution">
    <text evidence="2">The sequence shown here is derived from an EMBL/GenBank/DDBJ whole genome shotgun (WGS) entry which is preliminary data.</text>
</comment>
<name>X6N8Y0_RETFI</name>
<organism evidence="2 3">
    <name type="scientific">Reticulomyxa filosa</name>
    <dbReference type="NCBI Taxonomy" id="46433"/>
    <lineage>
        <taxon>Eukaryota</taxon>
        <taxon>Sar</taxon>
        <taxon>Rhizaria</taxon>
        <taxon>Retaria</taxon>
        <taxon>Foraminifera</taxon>
        <taxon>Monothalamids</taxon>
        <taxon>Reticulomyxidae</taxon>
        <taxon>Reticulomyxa</taxon>
    </lineage>
</organism>
<dbReference type="Proteomes" id="UP000023152">
    <property type="component" value="Unassembled WGS sequence"/>
</dbReference>